<evidence type="ECO:0000313" key="3">
    <source>
        <dbReference type="Proteomes" id="UP000001485"/>
    </source>
</evidence>
<reference evidence="2 3" key="2">
    <citation type="journal article" date="2012" name="J. Bacteriol.">
        <title>Genome Sequence of Edwardsiella ictaluri 93-146, a Strain Associated with a Natural Channel Catfish Outbreak of Enteric Septicemia of Catfish.</title>
        <authorList>
            <person name="Williams M.L."/>
            <person name="Gillaspy A.F."/>
            <person name="Dyer D.W."/>
            <person name="Thune R.L."/>
            <person name="Waldbieser G.C."/>
            <person name="Schuster S.C."/>
            <person name="Gipson J."/>
            <person name="Zaitshik J."/>
            <person name="Landry C."/>
            <person name="Banes M.M."/>
            <person name="Lawrence M.L."/>
        </authorList>
    </citation>
    <scope>NUCLEOTIDE SEQUENCE [LARGE SCALE GENOMIC DNA]</scope>
    <source>
        <strain evidence="2 3">93-146</strain>
    </source>
</reference>
<feature type="compositionally biased region" description="Basic and acidic residues" evidence="1">
    <location>
        <begin position="24"/>
        <end position="38"/>
    </location>
</feature>
<dbReference type="Proteomes" id="UP000001485">
    <property type="component" value="Chromosome"/>
</dbReference>
<dbReference type="KEGG" id="eic:NT01EI_2083"/>
<name>C5BDE2_EDWI9</name>
<feature type="region of interest" description="Disordered" evidence="1">
    <location>
        <begin position="1"/>
        <end position="38"/>
    </location>
</feature>
<accession>C5BDE2</accession>
<dbReference type="HOGENOM" id="CLU_3327322_0_0_6"/>
<proteinExistence type="predicted"/>
<reference evidence="3" key="1">
    <citation type="submission" date="2009-03" db="EMBL/GenBank/DDBJ databases">
        <title>Complete genome sequence of Edwardsiella ictaluri 93-146.</title>
        <authorList>
            <person name="Williams M.L."/>
            <person name="Gillaspy A.F."/>
            <person name="Dyer D.W."/>
            <person name="Thune R.L."/>
            <person name="Waldbieser G.C."/>
            <person name="Schuster S.C."/>
            <person name="Gipson J."/>
            <person name="Zaitshik J."/>
            <person name="Landry C."/>
            <person name="Lawrence M.L."/>
        </authorList>
    </citation>
    <scope>NUCLEOTIDE SEQUENCE [LARGE SCALE GENOMIC DNA]</scope>
    <source>
        <strain evidence="3">93-146</strain>
    </source>
</reference>
<evidence type="ECO:0000256" key="1">
    <source>
        <dbReference type="SAM" id="MobiDB-lite"/>
    </source>
</evidence>
<dbReference type="EMBL" id="CP001600">
    <property type="protein sequence ID" value="ACR69259.1"/>
    <property type="molecule type" value="Genomic_DNA"/>
</dbReference>
<protein>
    <submittedName>
        <fullName evidence="2">Uncharacterized protein</fullName>
    </submittedName>
</protein>
<organism evidence="2 3">
    <name type="scientific">Edwardsiella ictaluri (strain 93-146)</name>
    <dbReference type="NCBI Taxonomy" id="634503"/>
    <lineage>
        <taxon>Bacteria</taxon>
        <taxon>Pseudomonadati</taxon>
        <taxon>Pseudomonadota</taxon>
        <taxon>Gammaproteobacteria</taxon>
        <taxon>Enterobacterales</taxon>
        <taxon>Hafniaceae</taxon>
        <taxon>Edwardsiella</taxon>
    </lineage>
</organism>
<gene>
    <name evidence="2" type="ordered locus">NT01EI_2083</name>
</gene>
<dbReference type="AlphaFoldDB" id="C5BDE2"/>
<sequence length="38" mass="4005">MGAPPPFSHRSGGDFVRVCNKGRGSGEKARYDGDAPID</sequence>
<evidence type="ECO:0000313" key="2">
    <source>
        <dbReference type="EMBL" id="ACR69259.1"/>
    </source>
</evidence>